<feature type="region of interest" description="Disordered" evidence="2">
    <location>
        <begin position="1"/>
        <end position="47"/>
    </location>
</feature>
<keyword evidence="1" id="KW-0175">Coiled coil</keyword>
<gene>
    <name evidence="3" type="ORF">LOTGIDRAFT_168666</name>
</gene>
<dbReference type="AlphaFoldDB" id="V3ZUJ5"/>
<proteinExistence type="predicted"/>
<evidence type="ECO:0000256" key="2">
    <source>
        <dbReference type="SAM" id="MobiDB-lite"/>
    </source>
</evidence>
<dbReference type="KEGG" id="lgi:LOTGIDRAFT_168666"/>
<feature type="coiled-coil region" evidence="1">
    <location>
        <begin position="58"/>
        <end position="112"/>
    </location>
</feature>
<dbReference type="GeneID" id="20240950"/>
<dbReference type="CTD" id="20240950"/>
<dbReference type="HOGENOM" id="CLU_2099643_0_0_1"/>
<feature type="compositionally biased region" description="Polar residues" evidence="2">
    <location>
        <begin position="1"/>
        <end position="27"/>
    </location>
</feature>
<dbReference type="Proteomes" id="UP000030746">
    <property type="component" value="Unassembled WGS sequence"/>
</dbReference>
<feature type="compositionally biased region" description="Basic and acidic residues" evidence="2">
    <location>
        <begin position="34"/>
        <end position="47"/>
    </location>
</feature>
<name>V3ZUJ5_LOTGI</name>
<protein>
    <submittedName>
        <fullName evidence="3">Uncharacterized protein</fullName>
    </submittedName>
</protein>
<evidence type="ECO:0000256" key="1">
    <source>
        <dbReference type="SAM" id="Coils"/>
    </source>
</evidence>
<evidence type="ECO:0000313" key="4">
    <source>
        <dbReference type="Proteomes" id="UP000030746"/>
    </source>
</evidence>
<evidence type="ECO:0000313" key="3">
    <source>
        <dbReference type="EMBL" id="ESO84601.1"/>
    </source>
</evidence>
<keyword evidence="4" id="KW-1185">Reference proteome</keyword>
<sequence length="116" mass="13310">MAASNHQSVTTVDIHQVSNENCTQPSRNRLHSAKRSDDNESMVYDDRKRETTIRKMLLTRLKEEMDNLERTVTAGVGEKLSKGLEKEIMEVRTEFNDKLAAIENNLATHQEVTSRH</sequence>
<organism evidence="3 4">
    <name type="scientific">Lottia gigantea</name>
    <name type="common">Giant owl limpet</name>
    <dbReference type="NCBI Taxonomy" id="225164"/>
    <lineage>
        <taxon>Eukaryota</taxon>
        <taxon>Metazoa</taxon>
        <taxon>Spiralia</taxon>
        <taxon>Lophotrochozoa</taxon>
        <taxon>Mollusca</taxon>
        <taxon>Gastropoda</taxon>
        <taxon>Patellogastropoda</taxon>
        <taxon>Lottioidea</taxon>
        <taxon>Lottiidae</taxon>
        <taxon>Lottia</taxon>
    </lineage>
</organism>
<accession>V3ZUJ5</accession>
<reference evidence="3 4" key="1">
    <citation type="journal article" date="2013" name="Nature">
        <title>Insights into bilaterian evolution from three spiralian genomes.</title>
        <authorList>
            <person name="Simakov O."/>
            <person name="Marletaz F."/>
            <person name="Cho S.J."/>
            <person name="Edsinger-Gonzales E."/>
            <person name="Havlak P."/>
            <person name="Hellsten U."/>
            <person name="Kuo D.H."/>
            <person name="Larsson T."/>
            <person name="Lv J."/>
            <person name="Arendt D."/>
            <person name="Savage R."/>
            <person name="Osoegawa K."/>
            <person name="de Jong P."/>
            <person name="Grimwood J."/>
            <person name="Chapman J.A."/>
            <person name="Shapiro H."/>
            <person name="Aerts A."/>
            <person name="Otillar R.P."/>
            <person name="Terry A.Y."/>
            <person name="Boore J.L."/>
            <person name="Grigoriev I.V."/>
            <person name="Lindberg D.R."/>
            <person name="Seaver E.C."/>
            <person name="Weisblat D.A."/>
            <person name="Putnam N.H."/>
            <person name="Rokhsar D.S."/>
        </authorList>
    </citation>
    <scope>NUCLEOTIDE SEQUENCE [LARGE SCALE GENOMIC DNA]</scope>
</reference>
<dbReference type="RefSeq" id="XP_009064799.1">
    <property type="nucleotide sequence ID" value="XM_009066551.1"/>
</dbReference>
<dbReference type="EMBL" id="KB203470">
    <property type="protein sequence ID" value="ESO84601.1"/>
    <property type="molecule type" value="Genomic_DNA"/>
</dbReference>